<dbReference type="Pfam" id="PF00072">
    <property type="entry name" value="Response_reg"/>
    <property type="match status" value="1"/>
</dbReference>
<feature type="domain" description="Response regulatory" evidence="3">
    <location>
        <begin position="158"/>
        <end position="272"/>
    </location>
</feature>
<name>A0A3N2R8K1_9RHOB</name>
<dbReference type="SUPFAM" id="SSF52172">
    <property type="entry name" value="CheY-like"/>
    <property type="match status" value="1"/>
</dbReference>
<feature type="modified residue" description="4-aspartylphosphate" evidence="2">
    <location>
        <position position="208"/>
    </location>
</feature>
<accession>A0A3N2R8K1</accession>
<proteinExistence type="predicted"/>
<dbReference type="AlphaFoldDB" id="A0A3N2R8K1"/>
<keyword evidence="1 2" id="KW-0597">Phosphoprotein</keyword>
<dbReference type="Proteomes" id="UP000268016">
    <property type="component" value="Unassembled WGS sequence"/>
</dbReference>
<dbReference type="InterPro" id="IPR011006">
    <property type="entry name" value="CheY-like_superfamily"/>
</dbReference>
<dbReference type="Gene3D" id="1.20.140.160">
    <property type="match status" value="1"/>
</dbReference>
<dbReference type="NCBIfam" id="NF006623">
    <property type="entry name" value="PRK09191.1"/>
    <property type="match status" value="1"/>
</dbReference>
<dbReference type="SMART" id="SM00448">
    <property type="entry name" value="REC"/>
    <property type="match status" value="1"/>
</dbReference>
<dbReference type="CDD" id="cd17540">
    <property type="entry name" value="REC_PhyR"/>
    <property type="match status" value="1"/>
</dbReference>
<keyword evidence="5" id="KW-1185">Reference proteome</keyword>
<evidence type="ECO:0000313" key="5">
    <source>
        <dbReference type="Proteomes" id="UP000268016"/>
    </source>
</evidence>
<dbReference type="InterPro" id="IPR001789">
    <property type="entry name" value="Sig_transdc_resp-reg_receiver"/>
</dbReference>
<dbReference type="PANTHER" id="PTHR44591">
    <property type="entry name" value="STRESS RESPONSE REGULATOR PROTEIN 1"/>
    <property type="match status" value="1"/>
</dbReference>
<dbReference type="Pfam" id="PF22233">
    <property type="entry name" value="PhyR_sigma-like"/>
    <property type="match status" value="1"/>
</dbReference>
<dbReference type="InterPro" id="IPR053867">
    <property type="entry name" value="PhyR_sigma4"/>
</dbReference>
<dbReference type="InterPro" id="IPR013324">
    <property type="entry name" value="RNA_pol_sigma_r3/r4-like"/>
</dbReference>
<dbReference type="InterPro" id="IPR050595">
    <property type="entry name" value="Bact_response_regulator"/>
</dbReference>
<dbReference type="GO" id="GO:0000160">
    <property type="term" value="P:phosphorelay signal transduction system"/>
    <property type="evidence" value="ECO:0007669"/>
    <property type="project" value="InterPro"/>
</dbReference>
<dbReference type="PROSITE" id="PS50110">
    <property type="entry name" value="RESPONSE_REGULATORY"/>
    <property type="match status" value="1"/>
</dbReference>
<gene>
    <name evidence="4" type="ORF">EAT49_05500</name>
</gene>
<dbReference type="EMBL" id="RDRB01000002">
    <property type="protein sequence ID" value="ROU03748.1"/>
    <property type="molecule type" value="Genomic_DNA"/>
</dbReference>
<evidence type="ECO:0000256" key="1">
    <source>
        <dbReference type="ARBA" id="ARBA00022553"/>
    </source>
</evidence>
<dbReference type="Pfam" id="PF22029">
    <property type="entry name" value="PhyR_sigma2"/>
    <property type="match status" value="1"/>
</dbReference>
<organism evidence="4 5">
    <name type="scientific">Histidinibacterium lentulum</name>
    <dbReference type="NCBI Taxonomy" id="2480588"/>
    <lineage>
        <taxon>Bacteria</taxon>
        <taxon>Pseudomonadati</taxon>
        <taxon>Pseudomonadota</taxon>
        <taxon>Alphaproteobacteria</taxon>
        <taxon>Rhodobacterales</taxon>
        <taxon>Paracoccaceae</taxon>
        <taxon>Histidinibacterium</taxon>
    </lineage>
</organism>
<protein>
    <submittedName>
        <fullName evidence="4">Response regulator</fullName>
    </submittedName>
</protein>
<evidence type="ECO:0000256" key="2">
    <source>
        <dbReference type="PROSITE-ProRule" id="PRU00169"/>
    </source>
</evidence>
<dbReference type="PANTHER" id="PTHR44591:SF25">
    <property type="entry name" value="CHEMOTAXIS TWO-COMPONENT RESPONSE REGULATOR"/>
    <property type="match status" value="1"/>
</dbReference>
<dbReference type="Gene3D" id="3.40.50.2300">
    <property type="match status" value="1"/>
</dbReference>
<dbReference type="InterPro" id="IPR053866">
    <property type="entry name" value="PhyR_sigma2"/>
</dbReference>
<reference evidence="4 5" key="1">
    <citation type="submission" date="2018-10" db="EMBL/GenBank/DDBJ databases">
        <title>Histidinibacterium lentulum gen. nov., sp. nov., a marine bacterium from the culture broth of Picochlorum sp. 122.</title>
        <authorList>
            <person name="Wang G."/>
        </authorList>
    </citation>
    <scope>NUCLEOTIDE SEQUENCE [LARGE SCALE GENOMIC DNA]</scope>
    <source>
        <strain evidence="4 5">B17</strain>
    </source>
</reference>
<sequence length="282" mass="30309">MTADRIPTPPGGSLAERVGTGLPFLRRHARALTGSQAAGDRFAAETLEAILADPSRLSAQGIEGRGALFAVFYDIWEAAPPNQRLSPDATGDTPDGPRGRALAHLSRLTPRSCEAMLLHTVEDFTLDEVARILGITPAEASHLVDVARREMYAAIKGSVLVIEDESVIAMDIEEIVEHMGHRVTGVATTADEAVRICAADRPDLVLADIRLADGSSGIDAVNRILASFSDMPVIFITAYPERLLTGERHEPAFMIAKPYSPSQVMSAVSQAMFFSSTETLKM</sequence>
<comment type="caution">
    <text evidence="4">The sequence shown here is derived from an EMBL/GenBank/DDBJ whole genome shotgun (WGS) entry which is preliminary data.</text>
</comment>
<dbReference type="OrthoDB" id="9786101at2"/>
<evidence type="ECO:0000313" key="4">
    <source>
        <dbReference type="EMBL" id="ROU03748.1"/>
    </source>
</evidence>
<evidence type="ECO:0000259" key="3">
    <source>
        <dbReference type="PROSITE" id="PS50110"/>
    </source>
</evidence>
<dbReference type="RefSeq" id="WP_123641281.1">
    <property type="nucleotide sequence ID" value="NZ_ML119082.1"/>
</dbReference>
<dbReference type="SUPFAM" id="SSF88659">
    <property type="entry name" value="Sigma3 and sigma4 domains of RNA polymerase sigma factors"/>
    <property type="match status" value="1"/>
</dbReference>